<dbReference type="Proteomes" id="UP001596549">
    <property type="component" value="Unassembled WGS sequence"/>
</dbReference>
<dbReference type="RefSeq" id="WP_379745984.1">
    <property type="nucleotide sequence ID" value="NZ_JBHTCP010000004.1"/>
</dbReference>
<sequence length="284" mass="32324">MKYVFEQAVDTQIAYYLTQEGKIIEKSSKPIRMSVPKLSLAGFSVEAGKVITCLYPDESDFYSVGAKAARLLSDKGMTTMLTSARATYHHEIKQSLKRMKHTLNNAAVDYLIGVTVAANRLTPEFVKECNRERVPFILFKVSRHDELLCLPWEWLREANYLFRLTFVPDFSDAASEKARKSLAKHWKALAVEKNIPYWTELYDESSVPDIFLKKIGLYPVKGTLMSGSDTDYTLSFLNYDEIEAAVIRGRIVYLRSTGWMNKGIGKETKIRLPGRFGLGRPARV</sequence>
<accession>A0ABW2NMH9</accession>
<protein>
    <submittedName>
        <fullName evidence="1">Uncharacterized protein</fullName>
    </submittedName>
</protein>
<evidence type="ECO:0000313" key="1">
    <source>
        <dbReference type="EMBL" id="MFC7370522.1"/>
    </source>
</evidence>
<reference evidence="2" key="1">
    <citation type="journal article" date="2019" name="Int. J. Syst. Evol. Microbiol.">
        <title>The Global Catalogue of Microorganisms (GCM) 10K type strain sequencing project: providing services to taxonomists for standard genome sequencing and annotation.</title>
        <authorList>
            <consortium name="The Broad Institute Genomics Platform"/>
            <consortium name="The Broad Institute Genome Sequencing Center for Infectious Disease"/>
            <person name="Wu L."/>
            <person name="Ma J."/>
        </authorList>
    </citation>
    <scope>NUCLEOTIDE SEQUENCE [LARGE SCALE GENOMIC DNA]</scope>
    <source>
        <strain evidence="2">NBRC 106396</strain>
    </source>
</reference>
<gene>
    <name evidence="1" type="ORF">ACFQPF_02400</name>
</gene>
<evidence type="ECO:0000313" key="2">
    <source>
        <dbReference type="Proteomes" id="UP001596549"/>
    </source>
</evidence>
<organism evidence="1 2">
    <name type="scientific">Fictibacillus iocasae</name>
    <dbReference type="NCBI Taxonomy" id="2715437"/>
    <lineage>
        <taxon>Bacteria</taxon>
        <taxon>Bacillati</taxon>
        <taxon>Bacillota</taxon>
        <taxon>Bacilli</taxon>
        <taxon>Bacillales</taxon>
        <taxon>Fictibacillaceae</taxon>
        <taxon>Fictibacillus</taxon>
    </lineage>
</organism>
<dbReference type="EMBL" id="JBHTCP010000004">
    <property type="protein sequence ID" value="MFC7370522.1"/>
    <property type="molecule type" value="Genomic_DNA"/>
</dbReference>
<name>A0ABW2NMH9_9BACL</name>
<keyword evidence="2" id="KW-1185">Reference proteome</keyword>
<proteinExistence type="predicted"/>
<comment type="caution">
    <text evidence="1">The sequence shown here is derived from an EMBL/GenBank/DDBJ whole genome shotgun (WGS) entry which is preliminary data.</text>
</comment>